<feature type="compositionally biased region" description="Low complexity" evidence="2">
    <location>
        <begin position="222"/>
        <end position="236"/>
    </location>
</feature>
<keyword evidence="5" id="KW-1185">Reference proteome</keyword>
<comment type="caution">
    <text evidence="4">The sequence shown here is derived from an EMBL/GenBank/DDBJ whole genome shotgun (WGS) entry which is preliminary data.</text>
</comment>
<dbReference type="Gramene" id="OMO80617">
    <property type="protein sequence ID" value="OMO80617"/>
    <property type="gene ID" value="CCACVL1_12845"/>
</dbReference>
<feature type="transmembrane region" description="Helical" evidence="3">
    <location>
        <begin position="119"/>
        <end position="143"/>
    </location>
</feature>
<dbReference type="EMBL" id="AWWV01010286">
    <property type="protein sequence ID" value="OMO80617.1"/>
    <property type="molecule type" value="Genomic_DNA"/>
</dbReference>
<evidence type="ECO:0000256" key="2">
    <source>
        <dbReference type="SAM" id="MobiDB-lite"/>
    </source>
</evidence>
<evidence type="ECO:0000256" key="3">
    <source>
        <dbReference type="SAM" id="Phobius"/>
    </source>
</evidence>
<feature type="coiled-coil region" evidence="1">
    <location>
        <begin position="24"/>
        <end position="65"/>
    </location>
</feature>
<feature type="compositionally biased region" description="Low complexity" evidence="2">
    <location>
        <begin position="185"/>
        <end position="214"/>
    </location>
</feature>
<keyword evidence="3" id="KW-1133">Transmembrane helix</keyword>
<evidence type="ECO:0000256" key="1">
    <source>
        <dbReference type="SAM" id="Coils"/>
    </source>
</evidence>
<proteinExistence type="predicted"/>
<accession>A0A1R3IDE7</accession>
<dbReference type="Proteomes" id="UP000188268">
    <property type="component" value="Unassembled WGS sequence"/>
</dbReference>
<reference evidence="4 5" key="1">
    <citation type="submission" date="2013-09" db="EMBL/GenBank/DDBJ databases">
        <title>Corchorus capsularis genome sequencing.</title>
        <authorList>
            <person name="Alam M."/>
            <person name="Haque M.S."/>
            <person name="Islam M.S."/>
            <person name="Emdad E.M."/>
            <person name="Islam M.M."/>
            <person name="Ahmed B."/>
            <person name="Halim A."/>
            <person name="Hossen Q.M.M."/>
            <person name="Hossain M.Z."/>
            <person name="Ahmed R."/>
            <person name="Khan M.M."/>
            <person name="Islam R."/>
            <person name="Rashid M.M."/>
            <person name="Khan S.A."/>
            <person name="Rahman M.S."/>
            <person name="Alam M."/>
        </authorList>
    </citation>
    <scope>NUCLEOTIDE SEQUENCE [LARGE SCALE GENOMIC DNA]</scope>
    <source>
        <strain evidence="5">cv. CVL-1</strain>
        <tissue evidence="4">Whole seedling</tissue>
    </source>
</reference>
<keyword evidence="3" id="KW-0472">Membrane</keyword>
<name>A0A1R3IDE7_COCAP</name>
<feature type="region of interest" description="Disordered" evidence="2">
    <location>
        <begin position="161"/>
        <end position="289"/>
    </location>
</feature>
<organism evidence="4 5">
    <name type="scientific">Corchorus capsularis</name>
    <name type="common">Jute</name>
    <dbReference type="NCBI Taxonomy" id="210143"/>
    <lineage>
        <taxon>Eukaryota</taxon>
        <taxon>Viridiplantae</taxon>
        <taxon>Streptophyta</taxon>
        <taxon>Embryophyta</taxon>
        <taxon>Tracheophyta</taxon>
        <taxon>Spermatophyta</taxon>
        <taxon>Magnoliopsida</taxon>
        <taxon>eudicotyledons</taxon>
        <taxon>Gunneridae</taxon>
        <taxon>Pentapetalae</taxon>
        <taxon>rosids</taxon>
        <taxon>malvids</taxon>
        <taxon>Malvales</taxon>
        <taxon>Malvaceae</taxon>
        <taxon>Grewioideae</taxon>
        <taxon>Apeibeae</taxon>
        <taxon>Corchorus</taxon>
    </lineage>
</organism>
<dbReference type="AlphaFoldDB" id="A0A1R3IDE7"/>
<gene>
    <name evidence="4" type="ORF">CCACVL1_12845</name>
</gene>
<protein>
    <submittedName>
        <fullName evidence="4">Uncharacterized protein</fullName>
    </submittedName>
</protein>
<sequence>MAFNTDLCYVFTCEAKWGAAPDVENAILEKLAKIQIELENMRADRAAILEKLAKIQTEIKNMRADPAVENVILEKLAKIQIELENMRACMPPTWQTILENTFLKRFLKEKVFNVPVMTLYLLSMGVVVSAASLVSSLFTLRVIKYEGNGRKMGAITEAAHVAEKSKATPPPPKQYAAKPSPLENEAAATAAEKSKATPPSSKPSEVKPSPLETEAAAEKSKATPPSSKPSVAKPSPLETQAAPAGEKSKATLPPPKPSAAKPSPLETRDGSTMGAPGARAPTQILQARA</sequence>
<keyword evidence="3" id="KW-0812">Transmembrane</keyword>
<evidence type="ECO:0000313" key="5">
    <source>
        <dbReference type="Proteomes" id="UP000188268"/>
    </source>
</evidence>
<keyword evidence="1" id="KW-0175">Coiled coil</keyword>
<evidence type="ECO:0000313" key="4">
    <source>
        <dbReference type="EMBL" id="OMO80617.1"/>
    </source>
</evidence>